<feature type="domain" description="HAT C-terminal dimerisation" evidence="1">
    <location>
        <begin position="17"/>
        <end position="103"/>
    </location>
</feature>
<dbReference type="PANTHER" id="PTHR46289">
    <property type="entry name" value="52 KDA REPRESSOR OF THE INHIBITOR OF THE PROTEIN KINASE-LIKE PROTEIN-RELATED"/>
    <property type="match status" value="1"/>
</dbReference>
<reference evidence="2" key="3">
    <citation type="submission" date="2025-09" db="UniProtKB">
        <authorList>
            <consortium name="Ensembl"/>
        </authorList>
    </citation>
    <scope>IDENTIFICATION</scope>
</reference>
<dbReference type="AlphaFoldDB" id="A0A803U1V3"/>
<organism evidence="2 3">
    <name type="scientific">Anolis carolinensis</name>
    <name type="common">Green anole</name>
    <name type="synonym">American chameleon</name>
    <dbReference type="NCBI Taxonomy" id="28377"/>
    <lineage>
        <taxon>Eukaryota</taxon>
        <taxon>Metazoa</taxon>
        <taxon>Chordata</taxon>
        <taxon>Craniata</taxon>
        <taxon>Vertebrata</taxon>
        <taxon>Euteleostomi</taxon>
        <taxon>Lepidosauria</taxon>
        <taxon>Squamata</taxon>
        <taxon>Bifurcata</taxon>
        <taxon>Unidentata</taxon>
        <taxon>Episquamata</taxon>
        <taxon>Toxicofera</taxon>
        <taxon>Iguania</taxon>
        <taxon>Dactyloidae</taxon>
        <taxon>Anolis</taxon>
    </lineage>
</organism>
<protein>
    <recommendedName>
        <fullName evidence="1">HAT C-terminal dimerisation domain-containing protein</fullName>
    </recommendedName>
</protein>
<dbReference type="GO" id="GO:0046983">
    <property type="term" value="F:protein dimerization activity"/>
    <property type="evidence" value="ECO:0007669"/>
    <property type="project" value="InterPro"/>
</dbReference>
<dbReference type="InterPro" id="IPR008906">
    <property type="entry name" value="HATC_C_dom"/>
</dbReference>
<name>A0A803U1V3_ANOCA</name>
<reference evidence="2 3" key="1">
    <citation type="submission" date="2009-12" db="EMBL/GenBank/DDBJ databases">
        <title>The Genome Sequence of Anolis carolinensis (Green Anole Lizard).</title>
        <authorList>
            <consortium name="The Genome Sequencing Platform"/>
            <person name="Di Palma F."/>
            <person name="Alfoldi J."/>
            <person name="Heiman D."/>
            <person name="Young S."/>
            <person name="Grabherr M."/>
            <person name="Johnson J."/>
            <person name="Lander E.S."/>
            <person name="Lindblad-Toh K."/>
        </authorList>
    </citation>
    <scope>NUCLEOTIDE SEQUENCE [LARGE SCALE GENOMIC DNA]</scope>
    <source>
        <strain evidence="2 3">JBL SC #1</strain>
    </source>
</reference>
<reference evidence="2" key="2">
    <citation type="submission" date="2025-08" db="UniProtKB">
        <authorList>
            <consortium name="Ensembl"/>
        </authorList>
    </citation>
    <scope>IDENTIFICATION</scope>
</reference>
<proteinExistence type="predicted"/>
<evidence type="ECO:0000259" key="1">
    <source>
        <dbReference type="Pfam" id="PF05699"/>
    </source>
</evidence>
<evidence type="ECO:0000313" key="2">
    <source>
        <dbReference type="Ensembl" id="ENSACAP00000041443.1"/>
    </source>
</evidence>
<dbReference type="Proteomes" id="UP000001646">
    <property type="component" value="Chromosome 1"/>
</dbReference>
<dbReference type="SUPFAM" id="SSF53098">
    <property type="entry name" value="Ribonuclease H-like"/>
    <property type="match status" value="1"/>
</dbReference>
<dbReference type="Pfam" id="PF05699">
    <property type="entry name" value="Dimer_Tnp_hAT"/>
    <property type="match status" value="1"/>
</dbReference>
<evidence type="ECO:0000313" key="3">
    <source>
        <dbReference type="Proteomes" id="UP000001646"/>
    </source>
</evidence>
<sequence length="147" mass="17053">MCTSHFWTFPAVNSDTLMEEFDMWCRKWEKIAPAEKPTNALEAYLVCDEQFFPNVKKLLQISATLPVSTATNERLFSTLKRLKTYTRSTMRRERLTGLAVLSLFKISQPHPEQLDKLLPSLLHETLTMHDGLAWWQAEIDPERGLNV</sequence>
<keyword evidence="3" id="KW-1185">Reference proteome</keyword>
<accession>A0A803U1V3</accession>
<dbReference type="InParanoid" id="A0A803U1V3"/>
<dbReference type="GeneTree" id="ENSGT00940000157337"/>
<dbReference type="InterPro" id="IPR052958">
    <property type="entry name" value="IFN-induced_PKR_regulator"/>
</dbReference>
<dbReference type="InterPro" id="IPR012337">
    <property type="entry name" value="RNaseH-like_sf"/>
</dbReference>
<dbReference type="PANTHER" id="PTHR46289:SF14">
    <property type="entry name" value="DUF4371 DOMAIN-CONTAINING PROTEIN"/>
    <property type="match status" value="1"/>
</dbReference>
<dbReference type="Ensembl" id="ENSACAT00000044353.1">
    <property type="protein sequence ID" value="ENSACAP00000041443.1"/>
    <property type="gene ID" value="ENSACAG00000035341.1"/>
</dbReference>